<dbReference type="EMBL" id="BFAD01000006">
    <property type="protein sequence ID" value="GBE84345.1"/>
    <property type="molecule type" value="Genomic_DNA"/>
</dbReference>
<feature type="region of interest" description="Disordered" evidence="1">
    <location>
        <begin position="64"/>
        <end position="112"/>
    </location>
</feature>
<comment type="caution">
    <text evidence="2">The sequence shown here is derived from an EMBL/GenBank/DDBJ whole genome shotgun (WGS) entry which is preliminary data.</text>
</comment>
<dbReference type="AlphaFoldDB" id="A0A401GQ31"/>
<organism evidence="2 3">
    <name type="scientific">Sparassis crispa</name>
    <dbReference type="NCBI Taxonomy" id="139825"/>
    <lineage>
        <taxon>Eukaryota</taxon>
        <taxon>Fungi</taxon>
        <taxon>Dikarya</taxon>
        <taxon>Basidiomycota</taxon>
        <taxon>Agaricomycotina</taxon>
        <taxon>Agaricomycetes</taxon>
        <taxon>Polyporales</taxon>
        <taxon>Sparassidaceae</taxon>
        <taxon>Sparassis</taxon>
    </lineage>
</organism>
<sequence>MVMAEFDESLEDTSLEVEKIIKANFESLIIQSTDISFPFAKGTMYLDNPKTVSWPTVPSSAELGRTLHPTPIGASHLSHSLGNKDGSSNGSLSVAETTSCTAKPRPKSTIKY</sequence>
<evidence type="ECO:0000313" key="2">
    <source>
        <dbReference type="EMBL" id="GBE84345.1"/>
    </source>
</evidence>
<dbReference type="RefSeq" id="XP_027615258.1">
    <property type="nucleotide sequence ID" value="XM_027759457.1"/>
</dbReference>
<dbReference type="GeneID" id="38781262"/>
<keyword evidence="3" id="KW-1185">Reference proteome</keyword>
<name>A0A401GQ31_9APHY</name>
<reference evidence="2 3" key="1">
    <citation type="journal article" date="2018" name="Sci. Rep.">
        <title>Genome sequence of the cauliflower mushroom Sparassis crispa (Hanabiratake) and its association with beneficial usage.</title>
        <authorList>
            <person name="Kiyama R."/>
            <person name="Furutani Y."/>
            <person name="Kawaguchi K."/>
            <person name="Nakanishi T."/>
        </authorList>
    </citation>
    <scope>NUCLEOTIDE SEQUENCE [LARGE SCALE GENOMIC DNA]</scope>
</reference>
<dbReference type="Proteomes" id="UP000287166">
    <property type="component" value="Unassembled WGS sequence"/>
</dbReference>
<dbReference type="InParanoid" id="A0A401GQ31"/>
<accession>A0A401GQ31</accession>
<proteinExistence type="predicted"/>
<evidence type="ECO:0000256" key="1">
    <source>
        <dbReference type="SAM" id="MobiDB-lite"/>
    </source>
</evidence>
<evidence type="ECO:0000313" key="3">
    <source>
        <dbReference type="Proteomes" id="UP000287166"/>
    </source>
</evidence>
<feature type="compositionally biased region" description="Polar residues" evidence="1">
    <location>
        <begin position="77"/>
        <end position="101"/>
    </location>
</feature>
<gene>
    <name evidence="2" type="ORF">SCP_0603230</name>
</gene>
<protein>
    <submittedName>
        <fullName evidence="2">Uncharacterized protein</fullName>
    </submittedName>
</protein>